<evidence type="ECO:0000256" key="1">
    <source>
        <dbReference type="ARBA" id="ARBA00022723"/>
    </source>
</evidence>
<dbReference type="SMART" id="SM00054">
    <property type="entry name" value="EFh"/>
    <property type="match status" value="1"/>
</dbReference>
<dbReference type="Proteomes" id="UP001180020">
    <property type="component" value="Unassembled WGS sequence"/>
</dbReference>
<keyword evidence="1" id="KW-0479">Metal-binding</keyword>
<reference evidence="6" key="2">
    <citation type="submission" date="2023-06" db="EMBL/GenBank/DDBJ databases">
        <authorList>
            <person name="Ma L."/>
            <person name="Liu K.-W."/>
            <person name="Li Z."/>
            <person name="Hsiao Y.-Y."/>
            <person name="Qi Y."/>
            <person name="Fu T."/>
            <person name="Tang G."/>
            <person name="Zhang D."/>
            <person name="Sun W.-H."/>
            <person name="Liu D.-K."/>
            <person name="Li Y."/>
            <person name="Chen G.-Z."/>
            <person name="Liu X.-D."/>
            <person name="Liao X.-Y."/>
            <person name="Jiang Y.-T."/>
            <person name="Yu X."/>
            <person name="Hao Y."/>
            <person name="Huang J."/>
            <person name="Zhao X.-W."/>
            <person name="Ke S."/>
            <person name="Chen Y.-Y."/>
            <person name="Wu W.-L."/>
            <person name="Hsu J.-L."/>
            <person name="Lin Y.-F."/>
            <person name="Huang M.-D."/>
            <person name="Li C.-Y."/>
            <person name="Huang L."/>
            <person name="Wang Z.-W."/>
            <person name="Zhao X."/>
            <person name="Zhong W.-Y."/>
            <person name="Peng D.-H."/>
            <person name="Ahmad S."/>
            <person name="Lan S."/>
            <person name="Zhang J.-S."/>
            <person name="Tsai W.-C."/>
            <person name="Van De Peer Y."/>
            <person name="Liu Z.-J."/>
        </authorList>
    </citation>
    <scope>NUCLEOTIDE SEQUENCE</scope>
    <source>
        <strain evidence="6">CP</strain>
        <tissue evidence="6">Leaves</tissue>
    </source>
</reference>
<dbReference type="InterPro" id="IPR011992">
    <property type="entry name" value="EF-hand-dom_pair"/>
</dbReference>
<dbReference type="Gene3D" id="1.10.238.10">
    <property type="entry name" value="EF-hand"/>
    <property type="match status" value="1"/>
</dbReference>
<dbReference type="InterPro" id="IPR039647">
    <property type="entry name" value="EF_hand_pair_protein_CML-like"/>
</dbReference>
<dbReference type="EMBL" id="JAUJYO010000018">
    <property type="protein sequence ID" value="KAK1289568.1"/>
    <property type="molecule type" value="Genomic_DNA"/>
</dbReference>
<evidence type="ECO:0000313" key="7">
    <source>
        <dbReference type="Proteomes" id="UP001180020"/>
    </source>
</evidence>
<reference evidence="6" key="1">
    <citation type="journal article" date="2023" name="Nat. Commun.">
        <title>Diploid and tetraploid genomes of Acorus and the evolution of monocots.</title>
        <authorList>
            <person name="Ma L."/>
            <person name="Liu K.W."/>
            <person name="Li Z."/>
            <person name="Hsiao Y.Y."/>
            <person name="Qi Y."/>
            <person name="Fu T."/>
            <person name="Tang G.D."/>
            <person name="Zhang D."/>
            <person name="Sun W.H."/>
            <person name="Liu D.K."/>
            <person name="Li Y."/>
            <person name="Chen G.Z."/>
            <person name="Liu X.D."/>
            <person name="Liao X.Y."/>
            <person name="Jiang Y.T."/>
            <person name="Yu X."/>
            <person name="Hao Y."/>
            <person name="Huang J."/>
            <person name="Zhao X.W."/>
            <person name="Ke S."/>
            <person name="Chen Y.Y."/>
            <person name="Wu W.L."/>
            <person name="Hsu J.L."/>
            <person name="Lin Y.F."/>
            <person name="Huang M.D."/>
            <person name="Li C.Y."/>
            <person name="Huang L."/>
            <person name="Wang Z.W."/>
            <person name="Zhao X."/>
            <person name="Zhong W.Y."/>
            <person name="Peng D.H."/>
            <person name="Ahmad S."/>
            <person name="Lan S."/>
            <person name="Zhang J.S."/>
            <person name="Tsai W.C."/>
            <person name="Van de Peer Y."/>
            <person name="Liu Z.J."/>
        </authorList>
    </citation>
    <scope>NUCLEOTIDE SEQUENCE</scope>
    <source>
        <strain evidence="6">CP</strain>
    </source>
</reference>
<dbReference type="PROSITE" id="PS00018">
    <property type="entry name" value="EF_HAND_1"/>
    <property type="match status" value="1"/>
</dbReference>
<organism evidence="6 7">
    <name type="scientific">Acorus calamus</name>
    <name type="common">Sweet flag</name>
    <dbReference type="NCBI Taxonomy" id="4465"/>
    <lineage>
        <taxon>Eukaryota</taxon>
        <taxon>Viridiplantae</taxon>
        <taxon>Streptophyta</taxon>
        <taxon>Embryophyta</taxon>
        <taxon>Tracheophyta</taxon>
        <taxon>Spermatophyta</taxon>
        <taxon>Magnoliopsida</taxon>
        <taxon>Liliopsida</taxon>
        <taxon>Acoraceae</taxon>
        <taxon>Acorus</taxon>
    </lineage>
</organism>
<evidence type="ECO:0000256" key="3">
    <source>
        <dbReference type="ARBA" id="ARBA00022837"/>
    </source>
</evidence>
<keyword evidence="7" id="KW-1185">Reference proteome</keyword>
<evidence type="ECO:0000259" key="5">
    <source>
        <dbReference type="PROSITE" id="PS50222"/>
    </source>
</evidence>
<dbReference type="PANTHER" id="PTHR10891">
    <property type="entry name" value="EF-HAND CALCIUM-BINDING DOMAIN CONTAINING PROTEIN"/>
    <property type="match status" value="1"/>
</dbReference>
<dbReference type="InterPro" id="IPR002048">
    <property type="entry name" value="EF_hand_dom"/>
</dbReference>
<name>A0AAV9CN72_ACOCL</name>
<dbReference type="PROSITE" id="PS50222">
    <property type="entry name" value="EF_HAND_2"/>
    <property type="match status" value="1"/>
</dbReference>
<evidence type="ECO:0000256" key="4">
    <source>
        <dbReference type="SAM" id="Phobius"/>
    </source>
</evidence>
<keyword evidence="3" id="KW-0106">Calcium</keyword>
<proteinExistence type="predicted"/>
<comment type="caution">
    <text evidence="6">The sequence shown here is derived from an EMBL/GenBank/DDBJ whole genome shotgun (WGS) entry which is preliminary data.</text>
</comment>
<sequence>MEVESVIGFILLCQIINYVFSFAKLYSAFAALFLFKEELFRPSSKLQHETTTTTTTTTKIEELGHHGELRLRRAEVEEVMERLGFACDDSEGETSTFGEILESKDLSTMFEEEEPSLEEVREAFGVFDDDKDGFIGAGDLKRVLTRLGFVEEVKMEACEEMIEAVGGGGGDGRN</sequence>
<gene>
    <name evidence="6" type="primary">CML45</name>
    <name evidence="6" type="ORF">QJS10_CPB18g01400</name>
</gene>
<keyword evidence="2" id="KW-0677">Repeat</keyword>
<feature type="domain" description="EF-hand" evidence="5">
    <location>
        <begin position="115"/>
        <end position="150"/>
    </location>
</feature>
<accession>A0AAV9CN72</accession>
<feature type="transmembrane region" description="Helical" evidence="4">
    <location>
        <begin position="6"/>
        <end position="35"/>
    </location>
</feature>
<dbReference type="SUPFAM" id="SSF47473">
    <property type="entry name" value="EF-hand"/>
    <property type="match status" value="1"/>
</dbReference>
<evidence type="ECO:0000256" key="2">
    <source>
        <dbReference type="ARBA" id="ARBA00022737"/>
    </source>
</evidence>
<keyword evidence="4" id="KW-1133">Transmembrane helix</keyword>
<keyword evidence="4" id="KW-0812">Transmembrane</keyword>
<evidence type="ECO:0000313" key="6">
    <source>
        <dbReference type="EMBL" id="KAK1289568.1"/>
    </source>
</evidence>
<dbReference type="InterPro" id="IPR018247">
    <property type="entry name" value="EF_Hand_1_Ca_BS"/>
</dbReference>
<dbReference type="AlphaFoldDB" id="A0AAV9CN72"/>
<dbReference type="Pfam" id="PF13405">
    <property type="entry name" value="EF-hand_6"/>
    <property type="match status" value="1"/>
</dbReference>
<dbReference type="GO" id="GO:0005509">
    <property type="term" value="F:calcium ion binding"/>
    <property type="evidence" value="ECO:0007669"/>
    <property type="project" value="InterPro"/>
</dbReference>
<keyword evidence="4" id="KW-0472">Membrane</keyword>
<protein>
    <submittedName>
        <fullName evidence="6">Calcium-binding protein CML45</fullName>
    </submittedName>
</protein>